<dbReference type="Proteomes" id="UP000695264">
    <property type="component" value="Unassembled WGS sequence"/>
</dbReference>
<proteinExistence type="predicted"/>
<gene>
    <name evidence="1" type="ORF">HCK00_13785</name>
</gene>
<comment type="caution">
    <text evidence="1">The sequence shown here is derived from an EMBL/GenBank/DDBJ whole genome shotgun (WGS) entry which is preliminary data.</text>
</comment>
<organism evidence="1 2">
    <name type="scientific">Streptomyces zingiberis</name>
    <dbReference type="NCBI Taxonomy" id="2053010"/>
    <lineage>
        <taxon>Bacteria</taxon>
        <taxon>Bacillati</taxon>
        <taxon>Actinomycetota</taxon>
        <taxon>Actinomycetes</taxon>
        <taxon>Kitasatosporales</taxon>
        <taxon>Streptomycetaceae</taxon>
        <taxon>Streptomyces</taxon>
    </lineage>
</organism>
<accession>A0ABX1BV67</accession>
<protein>
    <recommendedName>
        <fullName evidence="3">Tetratricopeptide repeat protein</fullName>
    </recommendedName>
</protein>
<reference evidence="1 2" key="1">
    <citation type="submission" date="2020-03" db="EMBL/GenBank/DDBJ databases">
        <title>WGS of actinomycetes isolated from Thailand.</title>
        <authorList>
            <person name="Thawai C."/>
        </authorList>
    </citation>
    <scope>NUCLEOTIDE SEQUENCE [LARGE SCALE GENOMIC DNA]</scope>
    <source>
        <strain evidence="1 2">PLAI 1-29</strain>
    </source>
</reference>
<evidence type="ECO:0008006" key="3">
    <source>
        <dbReference type="Google" id="ProtNLM"/>
    </source>
</evidence>
<dbReference type="EMBL" id="JAATEN010000009">
    <property type="protein sequence ID" value="NJQ01566.1"/>
    <property type="molecule type" value="Genomic_DNA"/>
</dbReference>
<name>A0ABX1BV67_9ACTN</name>
<sequence>MERSIGQAVVLLHAGDREEARNRLLRLWERAAENGAPVHRCTIAHYLADTQDDPACELAWDLRALSAADEAAGERPRARGADRPLSGFRPSLHLNLAADYEKLGLRGAASAELRRARAASQALAGAEGDAGPYAAGVRSAIDRLARRLADGGGQPP</sequence>
<keyword evidence="2" id="KW-1185">Reference proteome</keyword>
<evidence type="ECO:0000313" key="2">
    <source>
        <dbReference type="Proteomes" id="UP000695264"/>
    </source>
</evidence>
<evidence type="ECO:0000313" key="1">
    <source>
        <dbReference type="EMBL" id="NJQ01566.1"/>
    </source>
</evidence>